<dbReference type="OMA" id="EYCNQME"/>
<dbReference type="PANTHER" id="PTHR46911">
    <property type="match status" value="1"/>
</dbReference>
<dbReference type="InterPro" id="IPR002034">
    <property type="entry name" value="AIPM/Hcit_synth_CS"/>
</dbReference>
<evidence type="ECO:0000256" key="2">
    <source>
        <dbReference type="ARBA" id="ARBA00009767"/>
    </source>
</evidence>
<dbReference type="InterPro" id="IPR013785">
    <property type="entry name" value="Aldolase_TIM"/>
</dbReference>
<dbReference type="CDD" id="cd07942">
    <property type="entry name" value="DRE_TIM_LeuA"/>
    <property type="match status" value="1"/>
</dbReference>
<dbReference type="Pfam" id="PF00682">
    <property type="entry name" value="HMGL-like"/>
    <property type="match status" value="1"/>
</dbReference>
<gene>
    <name evidence="7" type="ORF">ASPTUDRAFT_921801</name>
</gene>
<dbReference type="Gene3D" id="3.20.20.70">
    <property type="entry name" value="Aldolase class I"/>
    <property type="match status" value="1"/>
</dbReference>
<dbReference type="InterPro" id="IPR054692">
    <property type="entry name" value="LeuA-like_post-cat"/>
</dbReference>
<dbReference type="EC" id="2.3.3.13" evidence="3"/>
<dbReference type="EMBL" id="KV878181">
    <property type="protein sequence ID" value="OJI87914.1"/>
    <property type="molecule type" value="Genomic_DNA"/>
</dbReference>
<dbReference type="GO" id="GO:0003852">
    <property type="term" value="F:2-isopropylmalate synthase activity"/>
    <property type="evidence" value="ECO:0007669"/>
    <property type="project" value="UniProtKB-EC"/>
</dbReference>
<dbReference type="InterPro" id="IPR039371">
    <property type="entry name" value="LeuA_N_DRE-TIM"/>
</dbReference>
<organism evidence="7 8">
    <name type="scientific">Aspergillus tubingensis (strain CBS 134.48)</name>
    <dbReference type="NCBI Taxonomy" id="767770"/>
    <lineage>
        <taxon>Eukaryota</taxon>
        <taxon>Fungi</taxon>
        <taxon>Dikarya</taxon>
        <taxon>Ascomycota</taxon>
        <taxon>Pezizomycotina</taxon>
        <taxon>Eurotiomycetes</taxon>
        <taxon>Eurotiomycetidae</taxon>
        <taxon>Eurotiales</taxon>
        <taxon>Aspergillaceae</taxon>
        <taxon>Aspergillus</taxon>
        <taxon>Aspergillus subgen. Circumdati</taxon>
    </lineage>
</organism>
<dbReference type="SUPFAM" id="SSF89000">
    <property type="entry name" value="post-HMGL domain-like"/>
    <property type="match status" value="1"/>
</dbReference>
<reference evidence="8" key="1">
    <citation type="journal article" date="2017" name="Genome Biol.">
        <title>Comparative genomics reveals high biological diversity and specific adaptations in the industrially and medically important fungal genus Aspergillus.</title>
        <authorList>
            <person name="de Vries R.P."/>
            <person name="Riley R."/>
            <person name="Wiebenga A."/>
            <person name="Aguilar-Osorio G."/>
            <person name="Amillis S."/>
            <person name="Uchima C.A."/>
            <person name="Anderluh G."/>
            <person name="Asadollahi M."/>
            <person name="Askin M."/>
            <person name="Barry K."/>
            <person name="Battaglia E."/>
            <person name="Bayram O."/>
            <person name="Benocci T."/>
            <person name="Braus-Stromeyer S.A."/>
            <person name="Caldana C."/>
            <person name="Canovas D."/>
            <person name="Cerqueira G.C."/>
            <person name="Chen F."/>
            <person name="Chen W."/>
            <person name="Choi C."/>
            <person name="Clum A."/>
            <person name="Dos Santos R.A."/>
            <person name="Damasio A.R."/>
            <person name="Diallinas G."/>
            <person name="Emri T."/>
            <person name="Fekete E."/>
            <person name="Flipphi M."/>
            <person name="Freyberg S."/>
            <person name="Gallo A."/>
            <person name="Gournas C."/>
            <person name="Habgood R."/>
            <person name="Hainaut M."/>
            <person name="Harispe M.L."/>
            <person name="Henrissat B."/>
            <person name="Hilden K.S."/>
            <person name="Hope R."/>
            <person name="Hossain A."/>
            <person name="Karabika E."/>
            <person name="Karaffa L."/>
            <person name="Karanyi Z."/>
            <person name="Krasevec N."/>
            <person name="Kuo A."/>
            <person name="Kusch H."/>
            <person name="LaButti K."/>
            <person name="Lagendijk E.L."/>
            <person name="Lapidus A."/>
            <person name="Levasseur A."/>
            <person name="Lindquist E."/>
            <person name="Lipzen A."/>
            <person name="Logrieco A.F."/>
            <person name="MacCabe A."/>
            <person name="Maekelae M.R."/>
            <person name="Malavazi I."/>
            <person name="Melin P."/>
            <person name="Meyer V."/>
            <person name="Mielnichuk N."/>
            <person name="Miskei M."/>
            <person name="Molnar A.P."/>
            <person name="Mule G."/>
            <person name="Ngan C.Y."/>
            <person name="Orejas M."/>
            <person name="Orosz E."/>
            <person name="Ouedraogo J.P."/>
            <person name="Overkamp K.M."/>
            <person name="Park H.-S."/>
            <person name="Perrone G."/>
            <person name="Piumi F."/>
            <person name="Punt P.J."/>
            <person name="Ram A.F."/>
            <person name="Ramon A."/>
            <person name="Rauscher S."/>
            <person name="Record E."/>
            <person name="Riano-Pachon D.M."/>
            <person name="Robert V."/>
            <person name="Roehrig J."/>
            <person name="Ruller R."/>
            <person name="Salamov A."/>
            <person name="Salih N.S."/>
            <person name="Samson R.A."/>
            <person name="Sandor E."/>
            <person name="Sanguinetti M."/>
            <person name="Schuetze T."/>
            <person name="Sepcic K."/>
            <person name="Shelest E."/>
            <person name="Sherlock G."/>
            <person name="Sophianopoulou V."/>
            <person name="Squina F.M."/>
            <person name="Sun H."/>
            <person name="Susca A."/>
            <person name="Todd R.B."/>
            <person name="Tsang A."/>
            <person name="Unkles S.E."/>
            <person name="van de Wiele N."/>
            <person name="van Rossen-Uffink D."/>
            <person name="Oliveira J.V."/>
            <person name="Vesth T.C."/>
            <person name="Visser J."/>
            <person name="Yu J.-H."/>
            <person name="Zhou M."/>
            <person name="Andersen M.R."/>
            <person name="Archer D.B."/>
            <person name="Baker S.E."/>
            <person name="Benoit I."/>
            <person name="Brakhage A.A."/>
            <person name="Braus G.H."/>
            <person name="Fischer R."/>
            <person name="Frisvad J.C."/>
            <person name="Goldman G.H."/>
            <person name="Houbraken J."/>
            <person name="Oakley B."/>
            <person name="Pocsi I."/>
            <person name="Scazzocchio C."/>
            <person name="Seiboth B."/>
            <person name="vanKuyk P.A."/>
            <person name="Wortman J."/>
            <person name="Dyer P.S."/>
            <person name="Grigoriev I.V."/>
        </authorList>
    </citation>
    <scope>NUCLEOTIDE SEQUENCE [LARGE SCALE GENOMIC DNA]</scope>
    <source>
        <strain evidence="8">CBS 134.48</strain>
    </source>
</reference>
<evidence type="ECO:0000256" key="1">
    <source>
        <dbReference type="ARBA" id="ARBA00000064"/>
    </source>
</evidence>
<protein>
    <recommendedName>
        <fullName evidence="3">2-isopropylmalate synthase</fullName>
        <ecNumber evidence="3">2.3.3.13</ecNumber>
    </recommendedName>
</protein>
<evidence type="ECO:0000256" key="5">
    <source>
        <dbReference type="RuleBase" id="RU003523"/>
    </source>
</evidence>
<evidence type="ECO:0000313" key="7">
    <source>
        <dbReference type="EMBL" id="OJI87914.1"/>
    </source>
</evidence>
<dbReference type="InterPro" id="IPR000891">
    <property type="entry name" value="PYR_CT"/>
</dbReference>
<dbReference type="SUPFAM" id="SSF110921">
    <property type="entry name" value="2-isopropylmalate synthase LeuA, allosteric (dimerisation) domain"/>
    <property type="match status" value="1"/>
</dbReference>
<dbReference type="STRING" id="767770.A0A1L9NFL3"/>
<keyword evidence="8" id="KW-1185">Reference proteome</keyword>
<dbReference type="GO" id="GO:0005739">
    <property type="term" value="C:mitochondrion"/>
    <property type="evidence" value="ECO:0007669"/>
    <property type="project" value="TreeGrafter"/>
</dbReference>
<dbReference type="Pfam" id="PF22615">
    <property type="entry name" value="IPMS_D2"/>
    <property type="match status" value="1"/>
</dbReference>
<dbReference type="PROSITE" id="PS50991">
    <property type="entry name" value="PYR_CT"/>
    <property type="match status" value="1"/>
</dbReference>
<sequence>MKGNQLLQIWSFATGLHGNSHHKPGFEPESSYHPRIFLLLLSDLGKISDMISSVIMHEIVTSDESMLHSMKDLSDHHLFSEWVKLSFIGRETYGRLPTPSDKYYASPRPHVYNRNWPTQTLTQAPRWLSTDLRDGNQALVQPMNGDDKLRYFQTLVKLGYKEIEVSYPSASQTEFNFTRDLISTPGTVPDDTWIQVMAPCREELIRRTIEAVRGAKKVILHIHLSTSDLFREVVFKMTKGDIIDLAVRCVMKIRELTKESSDAEMHKTEWTIEFTLENFQDTSVEYAIEICEAVKLAWEPTTENKIIFNLPSTVEATMPNVFADQIELFCRGISEREKVCVSVHPHNDRGCGVAAAEMAQLAGADRVEGCLFGNGERTGNVDLVTLALNLYTHGVSPRVNLSNLNEVVAMVEECTKIAVHPRAPYAGTYVFCTFTGTHQDAIRKGYNKLKESERLGATRASKWKMPYLPMDPVDLGRQHEAIVRVNSQSGKGGVAWLLKESLNIDMPRDLEIEFTQVVKAHANLSGFEVTRETICRLFRKHYMHVESERVRLLNCRSSQAKGNQDATYVQLKISVQGSDRELEATGGELLPTILDALRSVGYDYEVLDHQLQYIASQDTMTSFIRLGTAGNIASWGVGMHKNTDWAVSQAILVAGQKIMASQLNDNSSN</sequence>
<dbReference type="Gene3D" id="3.30.160.270">
    <property type="match status" value="1"/>
</dbReference>
<dbReference type="GO" id="GO:0009098">
    <property type="term" value="P:L-leucine biosynthetic process"/>
    <property type="evidence" value="ECO:0007669"/>
    <property type="project" value="TreeGrafter"/>
</dbReference>
<dbReference type="PROSITE" id="PS00816">
    <property type="entry name" value="AIPM_HOMOCIT_SYNTH_2"/>
    <property type="match status" value="1"/>
</dbReference>
<evidence type="ECO:0000256" key="4">
    <source>
        <dbReference type="ARBA" id="ARBA00022679"/>
    </source>
</evidence>
<dbReference type="NCBIfam" id="NF002991">
    <property type="entry name" value="PRK03739.1"/>
    <property type="match status" value="1"/>
</dbReference>
<dbReference type="Proteomes" id="UP000184304">
    <property type="component" value="Unassembled WGS sequence"/>
</dbReference>
<evidence type="ECO:0000313" key="8">
    <source>
        <dbReference type="Proteomes" id="UP000184304"/>
    </source>
</evidence>
<proteinExistence type="inferred from homology"/>
<evidence type="ECO:0000259" key="6">
    <source>
        <dbReference type="PROSITE" id="PS50991"/>
    </source>
</evidence>
<keyword evidence="4 5" id="KW-0808">Transferase</keyword>
<comment type="catalytic activity">
    <reaction evidence="1">
        <text>3-methyl-2-oxobutanoate + acetyl-CoA + H2O = (2S)-2-isopropylmalate + CoA + H(+)</text>
        <dbReference type="Rhea" id="RHEA:21524"/>
        <dbReference type="ChEBI" id="CHEBI:1178"/>
        <dbReference type="ChEBI" id="CHEBI:11851"/>
        <dbReference type="ChEBI" id="CHEBI:15377"/>
        <dbReference type="ChEBI" id="CHEBI:15378"/>
        <dbReference type="ChEBI" id="CHEBI:57287"/>
        <dbReference type="ChEBI" id="CHEBI:57288"/>
        <dbReference type="EC" id="2.3.3.13"/>
    </reaction>
</comment>
<dbReference type="SUPFAM" id="SSF51569">
    <property type="entry name" value="Aldolase"/>
    <property type="match status" value="1"/>
</dbReference>
<comment type="similarity">
    <text evidence="2">Belongs to the alpha-IPM synthase/homocitrate synthase family. LeuA type 2 subfamily.</text>
</comment>
<dbReference type="InterPro" id="IPR036230">
    <property type="entry name" value="LeuA_allosteric_dom_sf"/>
</dbReference>
<evidence type="ECO:0000256" key="3">
    <source>
        <dbReference type="ARBA" id="ARBA00012973"/>
    </source>
</evidence>
<name>A0A1L9NFL3_ASPTC</name>
<dbReference type="AlphaFoldDB" id="A0A1L9NFL3"/>
<dbReference type="OrthoDB" id="418791at2759"/>
<accession>A0A1L9NFL3</accession>
<dbReference type="PANTHER" id="PTHR46911:SF1">
    <property type="entry name" value="2-ISOPROPYLMALATE SYNTHASE"/>
    <property type="match status" value="1"/>
</dbReference>
<dbReference type="PROSITE" id="PS00815">
    <property type="entry name" value="AIPM_HOMOCIT_SYNTH_1"/>
    <property type="match status" value="1"/>
</dbReference>
<feature type="domain" description="Pyruvate carboxyltransferase" evidence="6">
    <location>
        <begin position="125"/>
        <end position="405"/>
    </location>
</feature>
<dbReference type="VEuPathDB" id="FungiDB:ASPTUDRAFT_921801"/>